<dbReference type="InterPro" id="IPR036490">
    <property type="entry name" value="ThsB_TIR-like_sf"/>
</dbReference>
<feature type="domain" description="Thoeris protein ThsB TIR-like" evidence="1">
    <location>
        <begin position="29"/>
        <end position="117"/>
    </location>
</feature>
<dbReference type="Proteomes" id="UP000321034">
    <property type="component" value="Unassembled WGS sequence"/>
</dbReference>
<evidence type="ECO:0000259" key="1">
    <source>
        <dbReference type="Pfam" id="PF08937"/>
    </source>
</evidence>
<evidence type="ECO:0000313" key="2">
    <source>
        <dbReference type="EMBL" id="TXK09507.1"/>
    </source>
</evidence>
<reference evidence="2 3" key="1">
    <citation type="submission" date="2019-08" db="EMBL/GenBank/DDBJ databases">
        <authorList>
            <person name="Dong K."/>
        </authorList>
    </citation>
    <scope>NUCLEOTIDE SEQUENCE [LARGE SCALE GENOMIC DNA]</scope>
    <source>
        <strain evidence="2 3">JCM14558</strain>
    </source>
</reference>
<sequence length="156" mass="17564">MSAASIESPVRSAVRRRTGAVAVESKVIFVSFAVEDEHREASFRAQSFRTRDPFVLVDLAVKRPDDRTWVRRARHRIEGCDAVIALVSRHTRSSEGQSWELRRAREEGKPILGVWADPDHRPPFAGLTMAEWGSPEIAAFIDAIECCKPEWGARLP</sequence>
<name>A0A5C8HUA5_9MICO</name>
<evidence type="ECO:0000313" key="3">
    <source>
        <dbReference type="Proteomes" id="UP000321034"/>
    </source>
</evidence>
<dbReference type="Gene3D" id="3.40.50.450">
    <property type="match status" value="1"/>
</dbReference>
<dbReference type="AlphaFoldDB" id="A0A5C8HUA5"/>
<organism evidence="2 3">
    <name type="scientific">Microbacterium hatanonis</name>
    <dbReference type="NCBI Taxonomy" id="404366"/>
    <lineage>
        <taxon>Bacteria</taxon>
        <taxon>Bacillati</taxon>
        <taxon>Actinomycetota</taxon>
        <taxon>Actinomycetes</taxon>
        <taxon>Micrococcales</taxon>
        <taxon>Microbacteriaceae</taxon>
        <taxon>Microbacterium</taxon>
    </lineage>
</organism>
<protein>
    <submittedName>
        <fullName evidence="2">TIR domain-containing protein</fullName>
    </submittedName>
</protein>
<keyword evidence="3" id="KW-1185">Reference proteome</keyword>
<dbReference type="InterPro" id="IPR015032">
    <property type="entry name" value="ThsB__TIR-like_domain"/>
</dbReference>
<accession>A0A5C8HUA5</accession>
<dbReference type="Pfam" id="PF08937">
    <property type="entry name" value="ThsB_TIR"/>
    <property type="match status" value="1"/>
</dbReference>
<gene>
    <name evidence="2" type="ORF">FVP77_11310</name>
</gene>
<dbReference type="OrthoDB" id="9809731at2"/>
<dbReference type="SUPFAM" id="SSF52206">
    <property type="entry name" value="Hypothetical protein MTH538"/>
    <property type="match status" value="1"/>
</dbReference>
<dbReference type="EMBL" id="VRSV01000002">
    <property type="protein sequence ID" value="TXK09507.1"/>
    <property type="molecule type" value="Genomic_DNA"/>
</dbReference>
<comment type="caution">
    <text evidence="2">The sequence shown here is derived from an EMBL/GenBank/DDBJ whole genome shotgun (WGS) entry which is preliminary data.</text>
</comment>
<proteinExistence type="predicted"/>